<dbReference type="PANTHER" id="PTHR32309:SF13">
    <property type="entry name" value="FERRIC ENTEROBACTIN TRANSPORT PROTEIN FEPE"/>
    <property type="match status" value="1"/>
</dbReference>
<dbReference type="AlphaFoldDB" id="A0A545SM34"/>
<comment type="caution">
    <text evidence="4">The sequence shown here is derived from an EMBL/GenBank/DDBJ whole genome shotgun (WGS) entry which is preliminary data.</text>
</comment>
<evidence type="ECO:0000256" key="3">
    <source>
        <dbReference type="SAM" id="Phobius"/>
    </source>
</evidence>
<evidence type="ECO:0000256" key="2">
    <source>
        <dbReference type="SAM" id="MobiDB-lite"/>
    </source>
</evidence>
<gene>
    <name evidence="4" type="ORF">FIL88_14795</name>
</gene>
<dbReference type="OrthoDB" id="7810642at2"/>
<dbReference type="PANTHER" id="PTHR32309">
    <property type="entry name" value="TYROSINE-PROTEIN KINASE"/>
    <property type="match status" value="1"/>
</dbReference>
<reference evidence="4 5" key="1">
    <citation type="submission" date="2019-06" db="EMBL/GenBank/DDBJ databases">
        <title>A novel species of marine bacteria.</title>
        <authorList>
            <person name="Wang Y."/>
        </authorList>
    </citation>
    <scope>NUCLEOTIDE SEQUENCE [LARGE SCALE GENOMIC DNA]</scope>
    <source>
        <strain evidence="4 5">MA1-10</strain>
    </source>
</reference>
<feature type="transmembrane region" description="Helical" evidence="3">
    <location>
        <begin position="193"/>
        <end position="213"/>
    </location>
</feature>
<protein>
    <submittedName>
        <fullName evidence="4">Capsule biosynthesis protein</fullName>
    </submittedName>
</protein>
<dbReference type="GO" id="GO:0004713">
    <property type="term" value="F:protein tyrosine kinase activity"/>
    <property type="evidence" value="ECO:0007669"/>
    <property type="project" value="TreeGrafter"/>
</dbReference>
<dbReference type="GO" id="GO:0005886">
    <property type="term" value="C:plasma membrane"/>
    <property type="evidence" value="ECO:0007669"/>
    <property type="project" value="TreeGrafter"/>
</dbReference>
<keyword evidence="3" id="KW-1133">Transmembrane helix</keyword>
<keyword evidence="5" id="KW-1185">Reference proteome</keyword>
<feature type="compositionally biased region" description="Basic residues" evidence="2">
    <location>
        <begin position="1"/>
        <end position="13"/>
    </location>
</feature>
<dbReference type="Proteomes" id="UP000315816">
    <property type="component" value="Unassembled WGS sequence"/>
</dbReference>
<sequence length="550" mass="60474">MTTKPKVSRYRIRRGSEHASATEQAASEASQETSSRKEAELNPLEQMAAVPQEDGLPPAAGKSAMRIERNTRPSGATDADANPDEIAQVQNEGLTGRQLRMARRVAQKHGVQADNDYDAVIKLRRAGIDPFKRANMLELVEGEGDGKSTNLPQPAPQVGVPGPGVFDAAARARSVIDIQRDIARRRRRNLQMLILRLIFFVVFPTIAAGYYYYNVATPMYATKSEFVIQQADGSGGGASGLFAGTGLASSQDSIGVQGYLTSREAMLRLDRDVGFKDSFSDPSIDVVQRLDQGASNETAYKAYRKRVKIGFDPTEGIIKMEVVAPSPKLSELYSKALISYAEERVDNLTQRKREDQMEGAQNSYEEAEREMLAAQGRVLALQEEVGVFDATSDASSLMSQINTYELQLQDKRLRLQQLLDNTSPNQARVDGVRGDISRLESLIAELRGRLTDTGGEKGSLASISGQLRIAQTNLETRTLLMQQALQQLEVARIEANKQTRYLSTNVSPVAPDQPTYPKAFENTLLAFLIFSGIYLMLSLTASILREQISS</sequence>
<evidence type="ECO:0000313" key="4">
    <source>
        <dbReference type="EMBL" id="TQV66035.1"/>
    </source>
</evidence>
<evidence type="ECO:0000313" key="5">
    <source>
        <dbReference type="Proteomes" id="UP000315816"/>
    </source>
</evidence>
<organism evidence="4 5">
    <name type="scientific">Aliiroseovarius halocynthiae</name>
    <dbReference type="NCBI Taxonomy" id="985055"/>
    <lineage>
        <taxon>Bacteria</taxon>
        <taxon>Pseudomonadati</taxon>
        <taxon>Pseudomonadota</taxon>
        <taxon>Alphaproteobacteria</taxon>
        <taxon>Rhodobacterales</taxon>
        <taxon>Paracoccaceae</taxon>
        <taxon>Aliiroseovarius</taxon>
    </lineage>
</organism>
<feature type="compositionally biased region" description="Low complexity" evidence="2">
    <location>
        <begin position="19"/>
        <end position="33"/>
    </location>
</feature>
<evidence type="ECO:0000256" key="1">
    <source>
        <dbReference type="SAM" id="Coils"/>
    </source>
</evidence>
<keyword evidence="1" id="KW-0175">Coiled coil</keyword>
<feature type="region of interest" description="Disordered" evidence="2">
    <location>
        <begin position="1"/>
        <end position="64"/>
    </location>
</feature>
<dbReference type="RefSeq" id="WP_142854646.1">
    <property type="nucleotide sequence ID" value="NZ_FXWW01000007.1"/>
</dbReference>
<keyword evidence="3" id="KW-0812">Transmembrane</keyword>
<name>A0A545SM34_9RHOB</name>
<dbReference type="EMBL" id="VICH01000012">
    <property type="protein sequence ID" value="TQV66035.1"/>
    <property type="molecule type" value="Genomic_DNA"/>
</dbReference>
<feature type="coiled-coil region" evidence="1">
    <location>
        <begin position="338"/>
        <end position="421"/>
    </location>
</feature>
<dbReference type="InterPro" id="IPR050445">
    <property type="entry name" value="Bact_polysacc_biosynth/exp"/>
</dbReference>
<feature type="transmembrane region" description="Helical" evidence="3">
    <location>
        <begin position="524"/>
        <end position="544"/>
    </location>
</feature>
<keyword evidence="3" id="KW-0472">Membrane</keyword>
<proteinExistence type="predicted"/>
<accession>A0A545SM34</accession>